<organism evidence="2">
    <name type="scientific">marine sediment metagenome</name>
    <dbReference type="NCBI Taxonomy" id="412755"/>
    <lineage>
        <taxon>unclassified sequences</taxon>
        <taxon>metagenomes</taxon>
        <taxon>ecological metagenomes</taxon>
    </lineage>
</organism>
<evidence type="ECO:0000313" key="2">
    <source>
        <dbReference type="EMBL" id="KKK67701.1"/>
    </source>
</evidence>
<gene>
    <name evidence="2" type="ORF">LCGC14_2951440</name>
</gene>
<dbReference type="AlphaFoldDB" id="A0A0F9A6B0"/>
<dbReference type="EMBL" id="LAZR01059481">
    <property type="protein sequence ID" value="KKK67701.1"/>
    <property type="molecule type" value="Genomic_DNA"/>
</dbReference>
<feature type="region of interest" description="Disordered" evidence="1">
    <location>
        <begin position="1"/>
        <end position="30"/>
    </location>
</feature>
<proteinExistence type="predicted"/>
<reference evidence="2" key="1">
    <citation type="journal article" date="2015" name="Nature">
        <title>Complex archaea that bridge the gap between prokaryotes and eukaryotes.</title>
        <authorList>
            <person name="Spang A."/>
            <person name="Saw J.H."/>
            <person name="Jorgensen S.L."/>
            <person name="Zaremba-Niedzwiedzka K."/>
            <person name="Martijn J."/>
            <person name="Lind A.E."/>
            <person name="van Eijk R."/>
            <person name="Schleper C."/>
            <person name="Guy L."/>
            <person name="Ettema T.J."/>
        </authorList>
    </citation>
    <scope>NUCLEOTIDE SEQUENCE</scope>
</reference>
<comment type="caution">
    <text evidence="2">The sequence shown here is derived from an EMBL/GenBank/DDBJ whole genome shotgun (WGS) entry which is preliminary data.</text>
</comment>
<accession>A0A0F9A6B0</accession>
<feature type="non-terminal residue" evidence="2">
    <location>
        <position position="30"/>
    </location>
</feature>
<name>A0A0F9A6B0_9ZZZZ</name>
<protein>
    <submittedName>
        <fullName evidence="2">Uncharacterized protein</fullName>
    </submittedName>
</protein>
<sequence length="30" mass="3534">MHFARSEINSDQVLHLHRMKEGGRSLTRAR</sequence>
<evidence type="ECO:0000256" key="1">
    <source>
        <dbReference type="SAM" id="MobiDB-lite"/>
    </source>
</evidence>